<feature type="region of interest" description="Disordered" evidence="1">
    <location>
        <begin position="1"/>
        <end position="34"/>
    </location>
</feature>
<reference evidence="2 3" key="1">
    <citation type="journal article" date="2007" name="Genome Res.">
        <title>Genome characteristics of facultatively symbiotic Frankia sp. strains reflect host range and host plant biogeography.</title>
        <authorList>
            <person name="Normand P."/>
            <person name="Lapierre P."/>
            <person name="Tisa L.S."/>
            <person name="Gogarten J.P."/>
            <person name="Alloisio N."/>
            <person name="Bagnarol E."/>
            <person name="Bassi C.A."/>
            <person name="Berry A.M."/>
            <person name="Bickhart D.M."/>
            <person name="Choisne N."/>
            <person name="Couloux A."/>
            <person name="Cournoyer B."/>
            <person name="Cruveiller S."/>
            <person name="Daubin V."/>
            <person name="Demange N."/>
            <person name="Francino M.P."/>
            <person name="Goltsman E."/>
            <person name="Huang Y."/>
            <person name="Kopp O.R."/>
            <person name="Labarre L."/>
            <person name="Lapidus A."/>
            <person name="Lavire C."/>
            <person name="Marechal J."/>
            <person name="Martinez M."/>
            <person name="Mastronunzio J.E."/>
            <person name="Mullin B.C."/>
            <person name="Niemann J."/>
            <person name="Pujic P."/>
            <person name="Rawnsley T."/>
            <person name="Rouy Z."/>
            <person name="Schenowitz C."/>
            <person name="Sellstedt A."/>
            <person name="Tavares F."/>
            <person name="Tomkins J.P."/>
            <person name="Vallenet D."/>
            <person name="Valverde C."/>
            <person name="Wall L.G."/>
            <person name="Wang Y."/>
            <person name="Medigue C."/>
            <person name="Benson D.R."/>
        </authorList>
    </citation>
    <scope>NUCLEOTIDE SEQUENCE [LARGE SCALE GENOMIC DNA]</scope>
    <source>
        <strain evidence="3">DSM 45986 / CECT 9034 / ACN14a</strain>
    </source>
</reference>
<dbReference type="Pfam" id="PF25587">
    <property type="entry name" value="Rv2743c"/>
    <property type="match status" value="1"/>
</dbReference>
<keyword evidence="3" id="KW-1185">Reference proteome</keyword>
<feature type="compositionally biased region" description="Low complexity" evidence="1">
    <location>
        <begin position="13"/>
        <end position="33"/>
    </location>
</feature>
<dbReference type="HOGENOM" id="CLU_071261_0_0_11"/>
<evidence type="ECO:0000256" key="1">
    <source>
        <dbReference type="SAM" id="MobiDB-lite"/>
    </source>
</evidence>
<feature type="compositionally biased region" description="Basic and acidic residues" evidence="1">
    <location>
        <begin position="1"/>
        <end position="10"/>
    </location>
</feature>
<dbReference type="InterPro" id="IPR057952">
    <property type="entry name" value="Rv2743c-like"/>
</dbReference>
<dbReference type="EMBL" id="CT573213">
    <property type="protein sequence ID" value="CAJ64359.1"/>
    <property type="molecule type" value="Genomic_DNA"/>
</dbReference>
<proteinExistence type="predicted"/>
<dbReference type="NCBIfam" id="NF047839">
    <property type="entry name" value="PspM_Rv2743c"/>
    <property type="match status" value="1"/>
</dbReference>
<gene>
    <name evidence="2" type="ordered locus">FRAAL5727</name>
</gene>
<protein>
    <submittedName>
        <fullName evidence="2">Uncharacterized protein</fullName>
    </submittedName>
</protein>
<dbReference type="KEGG" id="fal:FRAAL5727"/>
<evidence type="ECO:0000313" key="3">
    <source>
        <dbReference type="Proteomes" id="UP000000657"/>
    </source>
</evidence>
<dbReference type="STRING" id="326424.FRAAL5727"/>
<dbReference type="Proteomes" id="UP000000657">
    <property type="component" value="Chromosome"/>
</dbReference>
<dbReference type="AlphaFoldDB" id="Q0RDV7"/>
<sequence>MTDWSTRDGRAASPGSSRVSGTPGPSGPSGPKSRAWDRVQAFLDGRSSVARATADAAAAVVPSLPAWVGADVERRSLVRAERRAGRGLRWARRREAAAVSIWTGVAALTPVAAVVDDSWGWLVAGGAALARAALAGRELALLRRADGGLPLPRTPAPSPWELRRSAAAEPLRRGEAGLAALMAMTRSLGPGAARSLLQTAAAGAADLVDGLRVGAARVVACEAATRAVSDSGRRAELARTTEALVASMTTSVAVFDDLLAAAGEAVGTVSSSAPGLIRLREDTETLRGYAAALRDLAGV</sequence>
<accession>Q0RDV7</accession>
<name>Q0RDV7_FRAAA</name>
<evidence type="ECO:0000313" key="2">
    <source>
        <dbReference type="EMBL" id="CAJ64359.1"/>
    </source>
</evidence>
<organism evidence="2 3">
    <name type="scientific">Frankia alni (strain DSM 45986 / CECT 9034 / ACN14a)</name>
    <dbReference type="NCBI Taxonomy" id="326424"/>
    <lineage>
        <taxon>Bacteria</taxon>
        <taxon>Bacillati</taxon>
        <taxon>Actinomycetota</taxon>
        <taxon>Actinomycetes</taxon>
        <taxon>Frankiales</taxon>
        <taxon>Frankiaceae</taxon>
        <taxon>Frankia</taxon>
    </lineage>
</organism>